<evidence type="ECO:0000313" key="2">
    <source>
        <dbReference type="Proteomes" id="UP001321861"/>
    </source>
</evidence>
<dbReference type="Proteomes" id="UP001321861">
    <property type="component" value="Chromosome"/>
</dbReference>
<dbReference type="InterPro" id="IPR003772">
    <property type="entry name" value="YceD"/>
</dbReference>
<sequence>MKLVFDFAKVLERKSPTIIETEVDLGQEIEKRKPDYQACDPFMVKIKLLPIDGKYVEAHFELEGKLIVPSTRSLLPAKVKIFQNADEIFKFPEIELEDGEKEEQVITDVENNVLDLYNTVVDYILLAVPTQVLTEEEQKENLMPKGTNWQVISEADFKSPTDKSESLPAQTRNQLEKLKKELDQEKND</sequence>
<dbReference type="EMBL" id="AP026802">
    <property type="protein sequence ID" value="BDR58320.1"/>
    <property type="molecule type" value="Genomic_DNA"/>
</dbReference>
<reference evidence="1 2" key="1">
    <citation type="journal article" date="2023" name="Microbiol. Spectr.">
        <title>Symbiosis of Carpenter Bees with Uncharacterized Lactic Acid Bacteria Showing NAD Auxotrophy.</title>
        <authorList>
            <person name="Kawasaki S."/>
            <person name="Ozawa K."/>
            <person name="Mori T."/>
            <person name="Yamamoto A."/>
            <person name="Ito M."/>
            <person name="Ohkuma M."/>
            <person name="Sakamoto M."/>
            <person name="Matsutani M."/>
        </authorList>
    </citation>
    <scope>NUCLEOTIDE SEQUENCE [LARGE SCALE GENOMIC DNA]</scope>
    <source>
        <strain evidence="1 2">XA3</strain>
    </source>
</reference>
<name>A0AAU9DEK7_9LACO</name>
<organism evidence="1 2">
    <name type="scientific">Xylocopilactobacillus apicola</name>
    <dbReference type="NCBI Taxonomy" id="2932184"/>
    <lineage>
        <taxon>Bacteria</taxon>
        <taxon>Bacillati</taxon>
        <taxon>Bacillota</taxon>
        <taxon>Bacilli</taxon>
        <taxon>Lactobacillales</taxon>
        <taxon>Lactobacillaceae</taxon>
        <taxon>Xylocopilactobacillus</taxon>
    </lineage>
</organism>
<protein>
    <recommendedName>
        <fullName evidence="3">DUF177 domain-containing protein</fullName>
    </recommendedName>
</protein>
<keyword evidence="2" id="KW-1185">Reference proteome</keyword>
<evidence type="ECO:0008006" key="3">
    <source>
        <dbReference type="Google" id="ProtNLM"/>
    </source>
</evidence>
<dbReference type="KEGG" id="xap:XA3_07610"/>
<dbReference type="RefSeq" id="WP_317636233.1">
    <property type="nucleotide sequence ID" value="NZ_AP026802.1"/>
</dbReference>
<gene>
    <name evidence="1" type="ORF">XA3_07610</name>
</gene>
<proteinExistence type="predicted"/>
<dbReference type="Pfam" id="PF02620">
    <property type="entry name" value="YceD"/>
    <property type="match status" value="1"/>
</dbReference>
<dbReference type="AlphaFoldDB" id="A0AAU9DEK7"/>
<accession>A0AAU9DEK7</accession>
<evidence type="ECO:0000313" key="1">
    <source>
        <dbReference type="EMBL" id="BDR58320.1"/>
    </source>
</evidence>